<organism evidence="2 3">
    <name type="scientific">Staphylococcus gallinarum</name>
    <dbReference type="NCBI Taxonomy" id="1293"/>
    <lineage>
        <taxon>Bacteria</taxon>
        <taxon>Bacillati</taxon>
        <taxon>Bacillota</taxon>
        <taxon>Bacilli</taxon>
        <taxon>Bacillales</taxon>
        <taxon>Staphylococcaceae</taxon>
        <taxon>Staphylococcus</taxon>
    </lineage>
</organism>
<protein>
    <recommendedName>
        <fullName evidence="1">Toxoflavin-degrading enzyme domain-containing protein</fullName>
    </recommendedName>
</protein>
<sequence length="221" mass="26034">MKFEQITLFTSNFSETMQFYDEILECPMLEVNVDYFKVKIGETTLCFQRTKDNMQPYYHFAIDIPYNYFYEMKQHFQNILFLLMEDGKHSVYCESFVAQSMYFNDPSGNIVELIARASNITDEAEFTRVSEMSFVCNDLDTLYPALLNYNVTVHNGEPFNSNQLNFIGDMNDESYLLLTPEQRKWLFSDKLSQAHPLTIRTDQFELSYAIDTNWTLEPVSK</sequence>
<dbReference type="InterPro" id="IPR040553">
    <property type="entry name" value="TxDE"/>
</dbReference>
<proteinExistence type="predicted"/>
<gene>
    <name evidence="2" type="ORF">BUZ01_03380</name>
</gene>
<evidence type="ECO:0000313" key="3">
    <source>
        <dbReference type="Proteomes" id="UP000283576"/>
    </source>
</evidence>
<dbReference type="Pfam" id="PF18711">
    <property type="entry name" value="TxDE"/>
    <property type="match status" value="1"/>
</dbReference>
<dbReference type="RefSeq" id="WP_107526979.1">
    <property type="nucleotide sequence ID" value="NZ_JAIBNU010000006.1"/>
</dbReference>
<dbReference type="Gene3D" id="3.10.180.10">
    <property type="entry name" value="2,3-Dihydroxybiphenyl 1,2-Dioxygenase, domain 1"/>
    <property type="match status" value="1"/>
</dbReference>
<dbReference type="Proteomes" id="UP000283576">
    <property type="component" value="Unassembled WGS sequence"/>
</dbReference>
<reference evidence="2 3" key="1">
    <citation type="journal article" date="2016" name="Front. Microbiol.">
        <title>Comprehensive Phylogenetic Analysis of Bovine Non-aureus Staphylococci Species Based on Whole-Genome Sequencing.</title>
        <authorList>
            <person name="Naushad S."/>
            <person name="Barkema H.W."/>
            <person name="Luby C."/>
            <person name="Condas L.A."/>
            <person name="Nobrega D.B."/>
            <person name="Carson D.A."/>
            <person name="De Buck J."/>
        </authorList>
    </citation>
    <scope>NUCLEOTIDE SEQUENCE [LARGE SCALE GENOMIC DNA]</scope>
    <source>
        <strain evidence="2 3">SNUC 1388</strain>
    </source>
</reference>
<evidence type="ECO:0000259" key="1">
    <source>
        <dbReference type="Pfam" id="PF18711"/>
    </source>
</evidence>
<name>A0A418HPS3_STAGA</name>
<dbReference type="InterPro" id="IPR029068">
    <property type="entry name" value="Glyas_Bleomycin-R_OHBP_Dase"/>
</dbReference>
<evidence type="ECO:0000313" key="2">
    <source>
        <dbReference type="EMBL" id="RIL43677.1"/>
    </source>
</evidence>
<dbReference type="AlphaFoldDB" id="A0A418HPS3"/>
<dbReference type="SUPFAM" id="SSF54593">
    <property type="entry name" value="Glyoxalase/Bleomycin resistance protein/Dihydroxybiphenyl dioxygenase"/>
    <property type="match status" value="1"/>
</dbReference>
<feature type="domain" description="Toxoflavin-degrading enzyme" evidence="1">
    <location>
        <begin position="129"/>
        <end position="183"/>
    </location>
</feature>
<comment type="caution">
    <text evidence="2">The sequence shown here is derived from an EMBL/GenBank/DDBJ whole genome shotgun (WGS) entry which is preliminary data.</text>
</comment>
<accession>A0A418HPS3</accession>
<dbReference type="EMBL" id="QXRZ01000002">
    <property type="protein sequence ID" value="RIL43677.1"/>
    <property type="molecule type" value="Genomic_DNA"/>
</dbReference>